<evidence type="ECO:0000256" key="1">
    <source>
        <dbReference type="SAM" id="MobiDB-lite"/>
    </source>
</evidence>
<dbReference type="EMBL" id="JTHP01000137">
    <property type="protein sequence ID" value="KJD42318.1"/>
    <property type="molecule type" value="Genomic_DNA"/>
</dbReference>
<feature type="region of interest" description="Disordered" evidence="1">
    <location>
        <begin position="49"/>
        <end position="69"/>
    </location>
</feature>
<dbReference type="InterPro" id="IPR045403">
    <property type="entry name" value="HTH_59_Firmicutes_type"/>
</dbReference>
<reference evidence="3 4" key="1">
    <citation type="submission" date="2014-11" db="EMBL/GenBank/DDBJ databases">
        <title>Draft Genome Sequences of Paenibacillus polymyxa NRRL B-30509 and Paenibacillus terrae NRRL B-30644, Strains from a Poultry Environment that Produce Tridecaptin A and Paenicidins.</title>
        <authorList>
            <person name="van Belkum M.J."/>
            <person name="Lohans C.T."/>
            <person name="Vederas J.C."/>
        </authorList>
    </citation>
    <scope>NUCLEOTIDE SEQUENCE [LARGE SCALE GENOMIC DNA]</scope>
    <source>
        <strain evidence="3 4">NRRL B-30644</strain>
    </source>
</reference>
<name>A0A0D7WUC6_9BACL</name>
<feature type="domain" description="Helix-turn-helix" evidence="2">
    <location>
        <begin position="1"/>
        <end position="47"/>
    </location>
</feature>
<evidence type="ECO:0000313" key="3">
    <source>
        <dbReference type="EMBL" id="KJD42318.1"/>
    </source>
</evidence>
<evidence type="ECO:0000259" key="2">
    <source>
        <dbReference type="Pfam" id="PF20038"/>
    </source>
</evidence>
<comment type="caution">
    <text evidence="3">The sequence shown here is derived from an EMBL/GenBank/DDBJ whole genome shotgun (WGS) entry which is preliminary data.</text>
</comment>
<dbReference type="RefSeq" id="WP_044649372.1">
    <property type="nucleotide sequence ID" value="NZ_JTHP01000137.1"/>
</dbReference>
<proteinExistence type="predicted"/>
<sequence>MNPLKQIMDIKEASEKWGLKPSYIKDLCRLRLEQEGKAIKMGNTWVLVKNQPNPSQPDHPKNWRAQKLN</sequence>
<evidence type="ECO:0000313" key="4">
    <source>
        <dbReference type="Proteomes" id="UP000032534"/>
    </source>
</evidence>
<dbReference type="Pfam" id="PF20038">
    <property type="entry name" value="HTH_59"/>
    <property type="match status" value="1"/>
</dbReference>
<dbReference type="AlphaFoldDB" id="A0A0D7WUC6"/>
<accession>A0A0D7WUC6</accession>
<keyword evidence="4" id="KW-1185">Reference proteome</keyword>
<gene>
    <name evidence="3" type="ORF">QD47_28890</name>
</gene>
<protein>
    <recommendedName>
        <fullName evidence="2">Helix-turn-helix domain-containing protein</fullName>
    </recommendedName>
</protein>
<dbReference type="Proteomes" id="UP000032534">
    <property type="component" value="Unassembled WGS sequence"/>
</dbReference>
<feature type="non-terminal residue" evidence="3">
    <location>
        <position position="69"/>
    </location>
</feature>
<organism evidence="3 4">
    <name type="scientific">Paenibacillus terrae</name>
    <dbReference type="NCBI Taxonomy" id="159743"/>
    <lineage>
        <taxon>Bacteria</taxon>
        <taxon>Bacillati</taxon>
        <taxon>Bacillota</taxon>
        <taxon>Bacilli</taxon>
        <taxon>Bacillales</taxon>
        <taxon>Paenibacillaceae</taxon>
        <taxon>Paenibacillus</taxon>
    </lineage>
</organism>